<comment type="caution">
    <text evidence="2">The sequence shown here is derived from an EMBL/GenBank/DDBJ whole genome shotgun (WGS) entry which is preliminary data.</text>
</comment>
<proteinExistence type="predicted"/>
<keyword evidence="1" id="KW-0812">Transmembrane</keyword>
<dbReference type="Pfam" id="PF03929">
    <property type="entry name" value="PepSY_TM"/>
    <property type="match status" value="1"/>
</dbReference>
<sequence>MGQAWGLANQIVLLLACLAMIMLAVSAAIMWWKRRPAGAIGTPAMPTDWRMPRMLLVLAVLAGVFFPLVGLSMLVIAAVEIALHLTRRRRARMA</sequence>
<dbReference type="Proteomes" id="UP001596353">
    <property type="component" value="Unassembled WGS sequence"/>
</dbReference>
<accession>A0ABW2AZQ1</accession>
<protein>
    <submittedName>
        <fullName evidence="2">PepSY domain-containing protein</fullName>
    </submittedName>
</protein>
<dbReference type="PANTHER" id="PTHR34219">
    <property type="entry name" value="IRON-REGULATED INNER MEMBRANE PROTEIN-RELATED"/>
    <property type="match status" value="1"/>
</dbReference>
<evidence type="ECO:0000313" key="2">
    <source>
        <dbReference type="EMBL" id="MFC6758855.1"/>
    </source>
</evidence>
<evidence type="ECO:0000256" key="1">
    <source>
        <dbReference type="SAM" id="Phobius"/>
    </source>
</evidence>
<feature type="transmembrane region" description="Helical" evidence="1">
    <location>
        <begin position="55"/>
        <end position="83"/>
    </location>
</feature>
<name>A0ABW2AZQ1_9RHOB</name>
<evidence type="ECO:0000313" key="3">
    <source>
        <dbReference type="Proteomes" id="UP001596353"/>
    </source>
</evidence>
<reference evidence="3" key="1">
    <citation type="journal article" date="2019" name="Int. J. Syst. Evol. Microbiol.">
        <title>The Global Catalogue of Microorganisms (GCM) 10K type strain sequencing project: providing services to taxonomists for standard genome sequencing and annotation.</title>
        <authorList>
            <consortium name="The Broad Institute Genomics Platform"/>
            <consortium name="The Broad Institute Genome Sequencing Center for Infectious Disease"/>
            <person name="Wu L."/>
            <person name="Ma J."/>
        </authorList>
    </citation>
    <scope>NUCLEOTIDE SEQUENCE [LARGE SCALE GENOMIC DNA]</scope>
    <source>
        <strain evidence="3">CCUG 66188</strain>
    </source>
</reference>
<keyword evidence="1" id="KW-0472">Membrane</keyword>
<organism evidence="2 3">
    <name type="scientific">Sulfitobacter porphyrae</name>
    <dbReference type="NCBI Taxonomy" id="1246864"/>
    <lineage>
        <taxon>Bacteria</taxon>
        <taxon>Pseudomonadati</taxon>
        <taxon>Pseudomonadota</taxon>
        <taxon>Alphaproteobacteria</taxon>
        <taxon>Rhodobacterales</taxon>
        <taxon>Roseobacteraceae</taxon>
        <taxon>Sulfitobacter</taxon>
    </lineage>
</organism>
<keyword evidence="3" id="KW-1185">Reference proteome</keyword>
<gene>
    <name evidence="2" type="ORF">ACFQFQ_03965</name>
</gene>
<dbReference type="EMBL" id="JBHSWG010000001">
    <property type="protein sequence ID" value="MFC6758855.1"/>
    <property type="molecule type" value="Genomic_DNA"/>
</dbReference>
<dbReference type="PANTHER" id="PTHR34219:SF1">
    <property type="entry name" value="PEPSY DOMAIN-CONTAINING PROTEIN"/>
    <property type="match status" value="1"/>
</dbReference>
<feature type="transmembrane region" description="Helical" evidence="1">
    <location>
        <begin position="12"/>
        <end position="32"/>
    </location>
</feature>
<keyword evidence="1" id="KW-1133">Transmembrane helix</keyword>
<dbReference type="InterPro" id="IPR005625">
    <property type="entry name" value="PepSY-ass_TM"/>
</dbReference>